<dbReference type="EMBL" id="LDJJ01000021">
    <property type="protein sequence ID" value="KRG68537.1"/>
    <property type="molecule type" value="Genomic_DNA"/>
</dbReference>
<dbReference type="Proteomes" id="UP000051863">
    <property type="component" value="Unassembled WGS sequence"/>
</dbReference>
<accession>A0A0R0CFI7</accession>
<gene>
    <name evidence="2" type="ORF">ABB27_07385</name>
</gene>
<proteinExistence type="predicted"/>
<reference evidence="2 3" key="1">
    <citation type="submission" date="2015-05" db="EMBL/GenBank/DDBJ databases">
        <title>Genome sequencing and analysis of members of genus Stenotrophomonas.</title>
        <authorList>
            <person name="Patil P.P."/>
            <person name="Midha S."/>
            <person name="Patil P.B."/>
        </authorList>
    </citation>
    <scope>NUCLEOTIDE SEQUENCE [LARGE SCALE GENOMIC DNA]</scope>
    <source>
        <strain evidence="2 3">DSM 18941</strain>
    </source>
</reference>
<evidence type="ECO:0000256" key="1">
    <source>
        <dbReference type="SAM" id="MobiDB-lite"/>
    </source>
</evidence>
<name>A0A0R0CFI7_9GAMM</name>
<feature type="compositionally biased region" description="Pro residues" evidence="1">
    <location>
        <begin position="62"/>
        <end position="71"/>
    </location>
</feature>
<evidence type="ECO:0000313" key="3">
    <source>
        <dbReference type="Proteomes" id="UP000051863"/>
    </source>
</evidence>
<feature type="region of interest" description="Disordered" evidence="1">
    <location>
        <begin position="49"/>
        <end position="71"/>
    </location>
</feature>
<evidence type="ECO:0000313" key="2">
    <source>
        <dbReference type="EMBL" id="KRG68537.1"/>
    </source>
</evidence>
<keyword evidence="3" id="KW-1185">Reference proteome</keyword>
<organism evidence="2 3">
    <name type="scientific">Stenotrophomonas terrae</name>
    <dbReference type="NCBI Taxonomy" id="405446"/>
    <lineage>
        <taxon>Bacteria</taxon>
        <taxon>Pseudomonadati</taxon>
        <taxon>Pseudomonadota</taxon>
        <taxon>Gammaproteobacteria</taxon>
        <taxon>Lysobacterales</taxon>
        <taxon>Lysobacteraceae</taxon>
        <taxon>Stenotrophomonas</taxon>
    </lineage>
</organism>
<protein>
    <submittedName>
        <fullName evidence="2">Uncharacterized protein</fullName>
    </submittedName>
</protein>
<dbReference type="AlphaFoldDB" id="A0A0R0CFI7"/>
<comment type="caution">
    <text evidence="2">The sequence shown here is derived from an EMBL/GenBank/DDBJ whole genome shotgun (WGS) entry which is preliminary data.</text>
</comment>
<sequence>MPSAKGGATARPPASTRALLLLRSLPLPQARGGLGRGWHLLLRLLQQAKPAPRPADARVPTAPAPAPARPG</sequence>